<gene>
    <name evidence="1" type="ordered locus">Slin_3282</name>
</gene>
<dbReference type="RefSeq" id="WP_012927816.1">
    <property type="nucleotide sequence ID" value="NC_013730.1"/>
</dbReference>
<dbReference type="HOGENOM" id="CLU_849693_0_0_10"/>
<keyword evidence="2" id="KW-1185">Reference proteome</keyword>
<dbReference type="Proteomes" id="UP000002028">
    <property type="component" value="Chromosome"/>
</dbReference>
<sequence length="327" mass="37623">MNNYNSFITELNTLTISTRERFVTRDGRILYGEDNQEDPVYYSADTDAERHHDYHRAIFLNLDRYSQYETANSYADTLKALREQALSDMYLLSNEQVSRVIADAVTKLKWLSNLHKIAAEFKHKFLAGTLDDPIYLKSKLLDCFITPNCPTASPDKYFARYLKDAILCKVGELAAFIKLLQASLGNEVQLTPTPQATDSRTNIFNPPMPLNAVERWFIQLAENNSKNGDPFLTQVEVDQFIERAFVGVPYTEKLSINEKRGDKANVIGLFHLFYTHCMTHHPKMGKIDPTATVQKYISLLTDHFNNWTFDEVKDNFRRGGNWTKPTL</sequence>
<name>D2QNA4_SPILD</name>
<protein>
    <submittedName>
        <fullName evidence="1">Uncharacterized protein</fullName>
    </submittedName>
</protein>
<dbReference type="EMBL" id="CP001769">
    <property type="protein sequence ID" value="ADB39293.1"/>
    <property type="molecule type" value="Genomic_DNA"/>
</dbReference>
<evidence type="ECO:0000313" key="1">
    <source>
        <dbReference type="EMBL" id="ADB39293.1"/>
    </source>
</evidence>
<dbReference type="KEGG" id="sli:Slin_3282"/>
<accession>D2QNA4</accession>
<reference evidence="1 2" key="1">
    <citation type="journal article" date="2010" name="Stand. Genomic Sci.">
        <title>Complete genome sequence of Spirosoma linguale type strain (1).</title>
        <authorList>
            <person name="Lail K."/>
            <person name="Sikorski J."/>
            <person name="Saunders E."/>
            <person name="Lapidus A."/>
            <person name="Glavina Del Rio T."/>
            <person name="Copeland A."/>
            <person name="Tice H."/>
            <person name="Cheng J.-F."/>
            <person name="Lucas S."/>
            <person name="Nolan M."/>
            <person name="Bruce D."/>
            <person name="Goodwin L."/>
            <person name="Pitluck S."/>
            <person name="Ivanova N."/>
            <person name="Mavromatis K."/>
            <person name="Ovchinnikova G."/>
            <person name="Pati A."/>
            <person name="Chen A."/>
            <person name="Palaniappan K."/>
            <person name="Land M."/>
            <person name="Hauser L."/>
            <person name="Chang Y.-J."/>
            <person name="Jeffries C.D."/>
            <person name="Chain P."/>
            <person name="Brettin T."/>
            <person name="Detter J.C."/>
            <person name="Schuetze A."/>
            <person name="Rohde M."/>
            <person name="Tindall B.J."/>
            <person name="Goeker M."/>
            <person name="Bristow J."/>
            <person name="Eisen J.A."/>
            <person name="Markowitz V."/>
            <person name="Hugenholtz P."/>
            <person name="Kyrpides N.C."/>
            <person name="Klenk H.-P."/>
            <person name="Chen F."/>
        </authorList>
    </citation>
    <scope>NUCLEOTIDE SEQUENCE [LARGE SCALE GENOMIC DNA]</scope>
    <source>
        <strain evidence="2">ATCC 33905 / DSM 74 / LMG 10896 / Claus 1</strain>
    </source>
</reference>
<dbReference type="eggNOG" id="ENOG5030Y5Q">
    <property type="taxonomic scope" value="Bacteria"/>
</dbReference>
<dbReference type="AlphaFoldDB" id="D2QNA4"/>
<dbReference type="STRING" id="504472.Slin_3282"/>
<organism evidence="1 2">
    <name type="scientific">Spirosoma linguale (strain ATCC 33905 / DSM 74 / LMG 10896 / Claus 1)</name>
    <dbReference type="NCBI Taxonomy" id="504472"/>
    <lineage>
        <taxon>Bacteria</taxon>
        <taxon>Pseudomonadati</taxon>
        <taxon>Bacteroidota</taxon>
        <taxon>Cytophagia</taxon>
        <taxon>Cytophagales</taxon>
        <taxon>Cytophagaceae</taxon>
        <taxon>Spirosoma</taxon>
    </lineage>
</organism>
<evidence type="ECO:0000313" key="2">
    <source>
        <dbReference type="Proteomes" id="UP000002028"/>
    </source>
</evidence>
<proteinExistence type="predicted"/>